<dbReference type="AlphaFoldDB" id="A0A3M7MIC8"/>
<accession>A0A3M7MIC8</accession>
<keyword evidence="1" id="KW-0732">Signal</keyword>
<evidence type="ECO:0000313" key="2">
    <source>
        <dbReference type="EMBL" id="RMZ74271.1"/>
    </source>
</evidence>
<organism evidence="2 3">
    <name type="scientific">Pyrenophora seminiperda CCB06</name>
    <dbReference type="NCBI Taxonomy" id="1302712"/>
    <lineage>
        <taxon>Eukaryota</taxon>
        <taxon>Fungi</taxon>
        <taxon>Dikarya</taxon>
        <taxon>Ascomycota</taxon>
        <taxon>Pezizomycotina</taxon>
        <taxon>Dothideomycetes</taxon>
        <taxon>Pleosporomycetidae</taxon>
        <taxon>Pleosporales</taxon>
        <taxon>Pleosporineae</taxon>
        <taxon>Pleosporaceae</taxon>
        <taxon>Pyrenophora</taxon>
    </lineage>
</organism>
<dbReference type="OrthoDB" id="3678859at2759"/>
<name>A0A3M7MIC8_9PLEO</name>
<dbReference type="EMBL" id="KE747844">
    <property type="protein sequence ID" value="RMZ74271.1"/>
    <property type="molecule type" value="Genomic_DNA"/>
</dbReference>
<dbReference type="Proteomes" id="UP000265663">
    <property type="component" value="Unassembled WGS sequence"/>
</dbReference>
<evidence type="ECO:0000256" key="1">
    <source>
        <dbReference type="SAM" id="SignalP"/>
    </source>
</evidence>
<protein>
    <submittedName>
        <fullName evidence="2">Uncharacterized protein</fullName>
    </submittedName>
</protein>
<keyword evidence="3" id="KW-1185">Reference proteome</keyword>
<feature type="chain" id="PRO_5018146183" evidence="1">
    <location>
        <begin position="21"/>
        <end position="133"/>
    </location>
</feature>
<proteinExistence type="predicted"/>
<gene>
    <name evidence="2" type="ORF">GMOD_00003284</name>
</gene>
<evidence type="ECO:0000313" key="3">
    <source>
        <dbReference type="Proteomes" id="UP000265663"/>
    </source>
</evidence>
<feature type="signal peptide" evidence="1">
    <location>
        <begin position="1"/>
        <end position="20"/>
    </location>
</feature>
<reference evidence="2 3" key="1">
    <citation type="journal article" date="2014" name="PLoS ONE">
        <title>De novo Genome Assembly of the Fungal Plant Pathogen Pyrenophora semeniperda.</title>
        <authorList>
            <person name="Soliai M.M."/>
            <person name="Meyer S.E."/>
            <person name="Udall J.A."/>
            <person name="Elzinga D.E."/>
            <person name="Hermansen R.A."/>
            <person name="Bodily P.M."/>
            <person name="Hart A.A."/>
            <person name="Coleman C.E."/>
        </authorList>
    </citation>
    <scope>NUCLEOTIDE SEQUENCE [LARGE SCALE GENOMIC DNA]</scope>
    <source>
        <strain evidence="2 3">CCB06</strain>
        <tissue evidence="2">Mycelium</tissue>
    </source>
</reference>
<sequence>MYFSTTTIAAVAIMASSAAAQIQLENVASFESYSNANCSPPTTQNQNINSNTCTFLPQQSAKVFFLEKNRANCQRMLPFYPSLVWYLRRNPCDTTVQFFASSDCTGTPANVITSAPSDCIDVSQLFSYKAICS</sequence>